<feature type="domain" description="AAA+ ATPase" evidence="2">
    <location>
        <begin position="155"/>
        <end position="398"/>
    </location>
</feature>
<dbReference type="EMBL" id="FOGZ01000023">
    <property type="protein sequence ID" value="SER96924.1"/>
    <property type="molecule type" value="Genomic_DNA"/>
</dbReference>
<feature type="compositionally biased region" description="Polar residues" evidence="1">
    <location>
        <begin position="925"/>
        <end position="935"/>
    </location>
</feature>
<organism evidence="3 4">
    <name type="scientific">Propionibacterium cyclohexanicum</name>
    <dbReference type="NCBI Taxonomy" id="64702"/>
    <lineage>
        <taxon>Bacteria</taxon>
        <taxon>Bacillati</taxon>
        <taxon>Actinomycetota</taxon>
        <taxon>Actinomycetes</taxon>
        <taxon>Propionibacteriales</taxon>
        <taxon>Propionibacteriaceae</taxon>
        <taxon>Propionibacterium</taxon>
    </lineage>
</organism>
<keyword evidence="4" id="KW-1185">Reference proteome</keyword>
<dbReference type="FunFam" id="3.40.50.300:FF:001498">
    <property type="entry name" value="ATP-dependent DNA helicase"/>
    <property type="match status" value="1"/>
</dbReference>
<sequence length="943" mass="102181">MRRSGSIANESGIQAFDMHGARIELHSGYVRVLTSGRPRRRAHGAREVHVPLDALTDISLVKAGLLSKGRIVLSTADRQTLVRFRRVSTSHAQAMVNAIERAIAAQRNPGLTPISRIDAPVAVSEPGPHPAQSASRSGTIDLTDEFRRALSILNHGGSMFLTGKAGTGKSTLIRYFMAHTRRKVVVVAPTGIAALNVGGLTIHRLFSFGPSTTLDDVQTGHYRPGRFAEVIKGMQTLIIDEASMVRADLFDRVEAALRRFGRRPGKPFGGVQVVLVGDLLQLPPVVTDPERAWLEGLYETPYFFSAKAFTRKAFPTVQLTTVFRQLGDQRLTDLLNAVREGVLVDEMRDELNTRTDADFIPPDDEFWLRVAPTNRVVTARNRKALERLDGRLYVHDATVTGDISTFDAPVEDRVEFKIGAQVMLLNNDDRGRWVNGSLGKITGVADDGATVLVALNGGETVDVRPYSWDVTIPQVAGGAMRRVPVGTFTQLPIKLAWAITIHKVQGQTLDRLIVDLTGGTFDYGQVYVALSRATSMNGIVLTRNVLAKDLRTDRRVLRFLAEATQHVAERHVGVGVLTVGAEDRWSRPRPIEIALAFDDGTSLSTLINPERDQSGAREAYGITVDDTALAPKLVEAWSVLARLVKGMTPIGVGIDESLGTIDFELKRQGLVHALPLGINLDPETLTPGERAECEAPTALRRARAALAAHQRLGGSGGTTFAPPEFDEQMSYLLSRDDFAVPRSDPALGELLTISQILSGAILKAKTPQTAFDVDKGIVRAAIAARLASVIGNSAGLAPSLIERLRLLEPLLGEAVVPAETASTTTDLSQVVFLGARVCFTGDAFDMHGRPLARAELKRYTTSIGLIPVESVTKSGCDLLVAAELGTQSNKARAAAKWGKPVISVSQFLQAQIRPEHPAEVPSPQRPQNPTNNLRNEPQGLLHG</sequence>
<dbReference type="SMART" id="SM00382">
    <property type="entry name" value="AAA"/>
    <property type="match status" value="1"/>
</dbReference>
<accession>A0A1H9TIW7</accession>
<dbReference type="InterPro" id="IPR027417">
    <property type="entry name" value="P-loop_NTPase"/>
</dbReference>
<reference evidence="4" key="1">
    <citation type="submission" date="2016-10" db="EMBL/GenBank/DDBJ databases">
        <authorList>
            <person name="Varghese N."/>
            <person name="Submissions S."/>
        </authorList>
    </citation>
    <scope>NUCLEOTIDE SEQUENCE [LARGE SCALE GENOMIC DNA]</scope>
    <source>
        <strain evidence="4">DSM 16859</strain>
    </source>
</reference>
<keyword evidence="3" id="KW-0547">Nucleotide-binding</keyword>
<protein>
    <submittedName>
        <fullName evidence="3">Helicase</fullName>
    </submittedName>
</protein>
<keyword evidence="3" id="KW-0067">ATP-binding</keyword>
<dbReference type="InterPro" id="IPR036420">
    <property type="entry name" value="BRCT_dom_sf"/>
</dbReference>
<feature type="region of interest" description="Disordered" evidence="1">
    <location>
        <begin position="914"/>
        <end position="943"/>
    </location>
</feature>
<dbReference type="InterPro" id="IPR003593">
    <property type="entry name" value="AAA+_ATPase"/>
</dbReference>
<keyword evidence="3" id="KW-0378">Hydrolase</keyword>
<evidence type="ECO:0000313" key="4">
    <source>
        <dbReference type="Proteomes" id="UP000198815"/>
    </source>
</evidence>
<dbReference type="STRING" id="64702.SAMN05443377_12344"/>
<dbReference type="GO" id="GO:0000723">
    <property type="term" value="P:telomere maintenance"/>
    <property type="evidence" value="ECO:0007669"/>
    <property type="project" value="InterPro"/>
</dbReference>
<dbReference type="Pfam" id="PF05970">
    <property type="entry name" value="PIF1"/>
    <property type="match status" value="1"/>
</dbReference>
<dbReference type="PANTHER" id="PTHR47642">
    <property type="entry name" value="ATP-DEPENDENT DNA HELICASE"/>
    <property type="match status" value="1"/>
</dbReference>
<evidence type="ECO:0000313" key="3">
    <source>
        <dbReference type="EMBL" id="SER96924.1"/>
    </source>
</evidence>
<evidence type="ECO:0000259" key="2">
    <source>
        <dbReference type="SMART" id="SM00382"/>
    </source>
</evidence>
<gene>
    <name evidence="3" type="ORF">SAMN05443377_12344</name>
</gene>
<dbReference type="Proteomes" id="UP000198815">
    <property type="component" value="Unassembled WGS sequence"/>
</dbReference>
<dbReference type="GO" id="GO:0003678">
    <property type="term" value="F:DNA helicase activity"/>
    <property type="evidence" value="ECO:0007669"/>
    <property type="project" value="InterPro"/>
</dbReference>
<dbReference type="Gene3D" id="3.40.50.10190">
    <property type="entry name" value="BRCT domain"/>
    <property type="match status" value="1"/>
</dbReference>
<dbReference type="SUPFAM" id="SSF52540">
    <property type="entry name" value="P-loop containing nucleoside triphosphate hydrolases"/>
    <property type="match status" value="2"/>
</dbReference>
<dbReference type="Gene3D" id="3.40.50.300">
    <property type="entry name" value="P-loop containing nucleotide triphosphate hydrolases"/>
    <property type="match status" value="2"/>
</dbReference>
<proteinExistence type="predicted"/>
<dbReference type="InterPro" id="IPR051055">
    <property type="entry name" value="PIF1_helicase"/>
</dbReference>
<name>A0A1H9TIW7_9ACTN</name>
<dbReference type="CDD" id="cd18037">
    <property type="entry name" value="DEXSc_Pif1_like"/>
    <property type="match status" value="1"/>
</dbReference>
<dbReference type="CDD" id="cd18809">
    <property type="entry name" value="SF1_C_RecD"/>
    <property type="match status" value="1"/>
</dbReference>
<keyword evidence="3" id="KW-0347">Helicase</keyword>
<dbReference type="GO" id="GO:0006281">
    <property type="term" value="P:DNA repair"/>
    <property type="evidence" value="ECO:0007669"/>
    <property type="project" value="InterPro"/>
</dbReference>
<dbReference type="InterPro" id="IPR010285">
    <property type="entry name" value="DNA_helicase_pif1-like_DEAD"/>
</dbReference>
<dbReference type="AlphaFoldDB" id="A0A1H9TIW7"/>
<evidence type="ECO:0000256" key="1">
    <source>
        <dbReference type="SAM" id="MobiDB-lite"/>
    </source>
</evidence>